<feature type="compositionally biased region" description="Basic residues" evidence="1">
    <location>
        <begin position="276"/>
        <end position="285"/>
    </location>
</feature>
<evidence type="ECO:0000256" key="2">
    <source>
        <dbReference type="SAM" id="SignalP"/>
    </source>
</evidence>
<organism evidence="3 4">
    <name type="scientific">Hypsibius exemplaris</name>
    <name type="common">Freshwater tardigrade</name>
    <dbReference type="NCBI Taxonomy" id="2072580"/>
    <lineage>
        <taxon>Eukaryota</taxon>
        <taxon>Metazoa</taxon>
        <taxon>Ecdysozoa</taxon>
        <taxon>Tardigrada</taxon>
        <taxon>Eutardigrada</taxon>
        <taxon>Parachela</taxon>
        <taxon>Hypsibioidea</taxon>
        <taxon>Hypsibiidae</taxon>
        <taxon>Hypsibius</taxon>
    </lineage>
</organism>
<keyword evidence="2" id="KW-0732">Signal</keyword>
<dbReference type="EMBL" id="MTYJ01000028">
    <property type="protein sequence ID" value="OQV20779.1"/>
    <property type="molecule type" value="Genomic_DNA"/>
</dbReference>
<evidence type="ECO:0000256" key="1">
    <source>
        <dbReference type="SAM" id="MobiDB-lite"/>
    </source>
</evidence>
<accession>A0A1W0WZZ8</accession>
<feature type="region of interest" description="Disordered" evidence="1">
    <location>
        <begin position="276"/>
        <end position="301"/>
    </location>
</feature>
<dbReference type="AlphaFoldDB" id="A0A1W0WZZ8"/>
<evidence type="ECO:0000313" key="3">
    <source>
        <dbReference type="EMBL" id="OQV20779.1"/>
    </source>
</evidence>
<evidence type="ECO:0000313" key="4">
    <source>
        <dbReference type="Proteomes" id="UP000192578"/>
    </source>
</evidence>
<feature type="signal peptide" evidence="2">
    <location>
        <begin position="1"/>
        <end position="21"/>
    </location>
</feature>
<dbReference type="Proteomes" id="UP000192578">
    <property type="component" value="Unassembled WGS sequence"/>
</dbReference>
<proteinExistence type="predicted"/>
<sequence>MVKAVSLAEPWLALQLFEALAVSGGTDRHEGLSNRRSAKMRDILLQNGFTATITNLIEVPVWSRELSRPDAEHSSLLCALCQAMSRLRGDETSKSCPYSYSLKDGPMLTEEQIAWISSWPEENNSGCFNRSAEGNSFGGALRQSAGALIRCLTQDGPPHFRDWVEIFNAAVQEKLEPVIRRIMRFQLFNPYVHVEKTEMSSSVIVNVQCIGNWNCRYWQYRQPPRDDSSDEEYHDYASDLAEDWSASSGCVAALSRVENVSSAKCHSRQRIAIPRLRKRGHRQTTTRHSSLFPMGSCFSKS</sequence>
<gene>
    <name evidence="3" type="ORF">BV898_05356</name>
</gene>
<name>A0A1W0WZZ8_HYPEX</name>
<keyword evidence="4" id="KW-1185">Reference proteome</keyword>
<comment type="caution">
    <text evidence="3">The sequence shown here is derived from an EMBL/GenBank/DDBJ whole genome shotgun (WGS) entry which is preliminary data.</text>
</comment>
<reference evidence="4" key="1">
    <citation type="submission" date="2017-01" db="EMBL/GenBank/DDBJ databases">
        <title>Comparative genomics of anhydrobiosis in the tardigrade Hypsibius dujardini.</title>
        <authorList>
            <person name="Yoshida Y."/>
            <person name="Koutsovoulos G."/>
            <person name="Laetsch D."/>
            <person name="Stevens L."/>
            <person name="Kumar S."/>
            <person name="Horikawa D."/>
            <person name="Ishino K."/>
            <person name="Komine S."/>
            <person name="Tomita M."/>
            <person name="Blaxter M."/>
            <person name="Arakawa K."/>
        </authorList>
    </citation>
    <scope>NUCLEOTIDE SEQUENCE [LARGE SCALE GENOMIC DNA]</scope>
    <source>
        <strain evidence="4">Z151</strain>
    </source>
</reference>
<feature type="chain" id="PRO_5012280493" evidence="2">
    <location>
        <begin position="22"/>
        <end position="301"/>
    </location>
</feature>
<protein>
    <submittedName>
        <fullName evidence="3">Uncharacterized protein</fullName>
    </submittedName>
</protein>